<evidence type="ECO:0000256" key="6">
    <source>
        <dbReference type="ARBA" id="ARBA00022884"/>
    </source>
</evidence>
<evidence type="ECO:0000256" key="3">
    <source>
        <dbReference type="ARBA" id="ARBA00022603"/>
    </source>
</evidence>
<dbReference type="AlphaFoldDB" id="A0AAX4HSH9"/>
<keyword evidence="2" id="KW-0698">rRNA processing</keyword>
<keyword evidence="10" id="KW-1185">Reference proteome</keyword>
<dbReference type="InterPro" id="IPR001737">
    <property type="entry name" value="KsgA/Erm"/>
</dbReference>
<sequence length="262" mass="29348">MGHRFPMANKSFGQHFLNSPTVIKKITSPLPEGVDAIVEIGPGPAVLTPHLAAYKKPIFVIEMDERFVELLAPVVGADNIFRQDALLFDWKAFLEKHNFKSIWLVSNLPYNVSVPLTLSFLRIPEITHMTLMYQKEVAQKILPNDPRNAMGSLHAMCLSQFELQHVVYAPPGAFVPPPKVDSQVLGFKRKANPDIPLSDIDSFESYLRLAFGQRRKQLGGILKNDWGAEKTQTALEKAQISPQIRAEALSYAEVLKLFASSR</sequence>
<dbReference type="KEGG" id="psti:SOO65_05795"/>
<dbReference type="InterPro" id="IPR023165">
    <property type="entry name" value="rRNA_Ade_diMease-like_C"/>
</dbReference>
<evidence type="ECO:0000256" key="1">
    <source>
        <dbReference type="ARBA" id="ARBA00022490"/>
    </source>
</evidence>
<dbReference type="InterPro" id="IPR029063">
    <property type="entry name" value="SAM-dependent_MTases_sf"/>
</dbReference>
<evidence type="ECO:0000259" key="8">
    <source>
        <dbReference type="SMART" id="SM00650"/>
    </source>
</evidence>
<evidence type="ECO:0000256" key="2">
    <source>
        <dbReference type="ARBA" id="ARBA00022552"/>
    </source>
</evidence>
<dbReference type="PROSITE" id="PS51689">
    <property type="entry name" value="SAM_RNA_A_N6_MT"/>
    <property type="match status" value="1"/>
</dbReference>
<feature type="binding site" evidence="7">
    <location>
        <position position="107"/>
    </location>
    <ligand>
        <name>S-adenosyl-L-methionine</name>
        <dbReference type="ChEBI" id="CHEBI:59789"/>
    </ligand>
</feature>
<name>A0AAX4HSH9_9BACT</name>
<dbReference type="InterPro" id="IPR020598">
    <property type="entry name" value="rRNA_Ade_methylase_Trfase_N"/>
</dbReference>
<evidence type="ECO:0000313" key="9">
    <source>
        <dbReference type="EMBL" id="WPU66254.1"/>
    </source>
</evidence>
<keyword evidence="4 7" id="KW-0808">Transferase</keyword>
<evidence type="ECO:0000256" key="5">
    <source>
        <dbReference type="ARBA" id="ARBA00022691"/>
    </source>
</evidence>
<dbReference type="PANTHER" id="PTHR11727">
    <property type="entry name" value="DIMETHYLADENOSINE TRANSFERASE"/>
    <property type="match status" value="1"/>
</dbReference>
<gene>
    <name evidence="9" type="primary">rsmA</name>
    <name evidence="9" type="ORF">SOO65_05795</name>
</gene>
<dbReference type="SMART" id="SM00650">
    <property type="entry name" value="rADc"/>
    <property type="match status" value="1"/>
</dbReference>
<dbReference type="GO" id="GO:0003723">
    <property type="term" value="F:RNA binding"/>
    <property type="evidence" value="ECO:0007669"/>
    <property type="project" value="UniProtKB-UniRule"/>
</dbReference>
<dbReference type="EC" id="2.1.1.182" evidence="9"/>
<dbReference type="RefSeq" id="WP_321398281.1">
    <property type="nucleotide sequence ID" value="NZ_CP139487.1"/>
</dbReference>
<keyword evidence="6 7" id="KW-0694">RNA-binding</keyword>
<evidence type="ECO:0000256" key="4">
    <source>
        <dbReference type="ARBA" id="ARBA00022679"/>
    </source>
</evidence>
<dbReference type="Gene3D" id="1.10.8.100">
    <property type="entry name" value="Ribosomal RNA adenine dimethylase-like, domain 2"/>
    <property type="match status" value="1"/>
</dbReference>
<dbReference type="Gene3D" id="3.40.50.150">
    <property type="entry name" value="Vaccinia Virus protein VP39"/>
    <property type="match status" value="1"/>
</dbReference>
<feature type="binding site" evidence="7">
    <location>
        <position position="17"/>
    </location>
    <ligand>
        <name>S-adenosyl-L-methionine</name>
        <dbReference type="ChEBI" id="CHEBI:59789"/>
    </ligand>
</feature>
<dbReference type="GO" id="GO:0005829">
    <property type="term" value="C:cytosol"/>
    <property type="evidence" value="ECO:0007669"/>
    <property type="project" value="TreeGrafter"/>
</dbReference>
<dbReference type="EMBL" id="CP139487">
    <property type="protein sequence ID" value="WPU66254.1"/>
    <property type="molecule type" value="Genomic_DNA"/>
</dbReference>
<proteinExistence type="inferred from homology"/>
<evidence type="ECO:0000256" key="7">
    <source>
        <dbReference type="PROSITE-ProRule" id="PRU01026"/>
    </source>
</evidence>
<comment type="similarity">
    <text evidence="7">Belongs to the class I-like SAM-binding methyltransferase superfamily. rRNA adenine N(6)-methyltransferase family.</text>
</comment>
<protein>
    <submittedName>
        <fullName evidence="9">16S rRNA (Adenine(1518)-N(6)/adenine(1519)-N(6))-dimethyltransferase RsmA</fullName>
        <ecNumber evidence="9">2.1.1.182</ecNumber>
    </submittedName>
</protein>
<dbReference type="InterPro" id="IPR020596">
    <property type="entry name" value="rRNA_Ade_Mease_Trfase_CS"/>
</dbReference>
<dbReference type="GO" id="GO:0052908">
    <property type="term" value="F:16S rRNA (adenine(1518)-N(6)/adenine(1519)-N(6))-dimethyltransferase activity"/>
    <property type="evidence" value="ECO:0007669"/>
    <property type="project" value="UniProtKB-EC"/>
</dbReference>
<dbReference type="Pfam" id="PF00398">
    <property type="entry name" value="RrnaAD"/>
    <property type="match status" value="1"/>
</dbReference>
<keyword evidence="5 7" id="KW-0949">S-adenosyl-L-methionine</keyword>
<feature type="binding site" evidence="7">
    <location>
        <position position="41"/>
    </location>
    <ligand>
        <name>S-adenosyl-L-methionine</name>
        <dbReference type="ChEBI" id="CHEBI:59789"/>
    </ligand>
</feature>
<evidence type="ECO:0000313" key="10">
    <source>
        <dbReference type="Proteomes" id="UP001324634"/>
    </source>
</evidence>
<feature type="binding site" evidence="7">
    <location>
        <position position="62"/>
    </location>
    <ligand>
        <name>S-adenosyl-L-methionine</name>
        <dbReference type="ChEBI" id="CHEBI:59789"/>
    </ligand>
</feature>
<keyword evidence="3 7" id="KW-0489">Methyltransferase</keyword>
<feature type="binding site" evidence="7">
    <location>
        <position position="84"/>
    </location>
    <ligand>
        <name>S-adenosyl-L-methionine</name>
        <dbReference type="ChEBI" id="CHEBI:59789"/>
    </ligand>
</feature>
<accession>A0AAX4HSH9</accession>
<dbReference type="NCBIfam" id="TIGR00755">
    <property type="entry name" value="ksgA"/>
    <property type="match status" value="1"/>
</dbReference>
<reference evidence="9 10" key="1">
    <citation type="submission" date="2023-11" db="EMBL/GenBank/DDBJ databases">
        <title>Peredibacter starrii A3.12.</title>
        <authorList>
            <person name="Mitchell R.J."/>
        </authorList>
    </citation>
    <scope>NUCLEOTIDE SEQUENCE [LARGE SCALE GENOMIC DNA]</scope>
    <source>
        <strain evidence="9 10">A3.12</strain>
    </source>
</reference>
<dbReference type="InterPro" id="IPR011530">
    <property type="entry name" value="rRNA_adenine_dimethylase"/>
</dbReference>
<organism evidence="9 10">
    <name type="scientific">Peredibacter starrii</name>
    <dbReference type="NCBI Taxonomy" id="28202"/>
    <lineage>
        <taxon>Bacteria</taxon>
        <taxon>Pseudomonadati</taxon>
        <taxon>Bdellovibrionota</taxon>
        <taxon>Bacteriovoracia</taxon>
        <taxon>Bacteriovoracales</taxon>
        <taxon>Bacteriovoracaceae</taxon>
        <taxon>Peredibacter</taxon>
    </lineage>
</organism>
<feature type="binding site" evidence="7">
    <location>
        <position position="15"/>
    </location>
    <ligand>
        <name>S-adenosyl-L-methionine</name>
        <dbReference type="ChEBI" id="CHEBI:59789"/>
    </ligand>
</feature>
<dbReference type="PANTHER" id="PTHR11727:SF7">
    <property type="entry name" value="DIMETHYLADENOSINE TRANSFERASE-RELATED"/>
    <property type="match status" value="1"/>
</dbReference>
<dbReference type="SUPFAM" id="SSF53335">
    <property type="entry name" value="S-adenosyl-L-methionine-dependent methyltransferases"/>
    <property type="match status" value="1"/>
</dbReference>
<keyword evidence="1" id="KW-0963">Cytoplasm</keyword>
<dbReference type="PROSITE" id="PS01131">
    <property type="entry name" value="RRNA_A_DIMETH"/>
    <property type="match status" value="1"/>
</dbReference>
<feature type="domain" description="Ribosomal RNA adenine methylase transferase N-terminal" evidence="8">
    <location>
        <begin position="22"/>
        <end position="191"/>
    </location>
</feature>
<dbReference type="Proteomes" id="UP001324634">
    <property type="component" value="Chromosome"/>
</dbReference>